<evidence type="ECO:0008006" key="8">
    <source>
        <dbReference type="Google" id="ProtNLM"/>
    </source>
</evidence>
<evidence type="ECO:0000256" key="2">
    <source>
        <dbReference type="ARBA" id="ARBA00022692"/>
    </source>
</evidence>
<evidence type="ECO:0000256" key="3">
    <source>
        <dbReference type="ARBA" id="ARBA00022989"/>
    </source>
</evidence>
<proteinExistence type="predicted"/>
<evidence type="ECO:0000313" key="6">
    <source>
        <dbReference type="EMBL" id="KRO39300.1"/>
    </source>
</evidence>
<organism evidence="6 7">
    <name type="scientific">SAR86 cluster bacterium BACL1 MAG-120920-bin57</name>
    <dbReference type="NCBI Taxonomy" id="1655571"/>
    <lineage>
        <taxon>Bacteria</taxon>
        <taxon>Pseudomonadati</taxon>
        <taxon>Pseudomonadota</taxon>
        <taxon>Gammaproteobacteria</taxon>
        <taxon>SAR86 cluster</taxon>
    </lineage>
</organism>
<comment type="subcellular location">
    <subcellularLocation>
        <location evidence="1">Membrane</location>
        <topology evidence="1">Multi-pass membrane protein</topology>
    </subcellularLocation>
</comment>
<dbReference type="InterPro" id="IPR003825">
    <property type="entry name" value="Colicin-V_CvpA"/>
</dbReference>
<dbReference type="Proteomes" id="UP000050874">
    <property type="component" value="Unassembled WGS sequence"/>
</dbReference>
<dbReference type="PANTHER" id="PTHR36926:SF1">
    <property type="entry name" value="COLICIN V PRODUCTION PROTEIN"/>
    <property type="match status" value="1"/>
</dbReference>
<reference evidence="7" key="1">
    <citation type="submission" date="2015-10" db="EMBL/GenBank/DDBJ databases">
        <title>Metagenome-Assembled Genomes uncover a global brackish microbiome.</title>
        <authorList>
            <person name="Hugerth L.W."/>
            <person name="Larsson J."/>
            <person name="Alneberg J."/>
            <person name="Lindh M.V."/>
            <person name="Legrand C."/>
            <person name="Pinhassi J."/>
            <person name="Andersson A."/>
        </authorList>
    </citation>
    <scope>NUCLEOTIDE SEQUENCE [LARGE SCALE GENOMIC DNA]</scope>
</reference>
<feature type="transmembrane region" description="Helical" evidence="5">
    <location>
        <begin position="69"/>
        <end position="87"/>
    </location>
</feature>
<feature type="transmembrane region" description="Helical" evidence="5">
    <location>
        <begin position="12"/>
        <end position="30"/>
    </location>
</feature>
<dbReference type="GO" id="GO:0016020">
    <property type="term" value="C:membrane"/>
    <property type="evidence" value="ECO:0007669"/>
    <property type="project" value="UniProtKB-SubCell"/>
</dbReference>
<gene>
    <name evidence="6" type="ORF">ABR63_04795</name>
</gene>
<evidence type="ECO:0000313" key="7">
    <source>
        <dbReference type="Proteomes" id="UP000050874"/>
    </source>
</evidence>
<dbReference type="GO" id="GO:0009403">
    <property type="term" value="P:toxin biosynthetic process"/>
    <property type="evidence" value="ECO:0007669"/>
    <property type="project" value="InterPro"/>
</dbReference>
<keyword evidence="3 5" id="KW-1133">Transmembrane helix</keyword>
<dbReference type="PANTHER" id="PTHR36926">
    <property type="entry name" value="COLICIN V PRODUCTION PROTEIN"/>
    <property type="match status" value="1"/>
</dbReference>
<feature type="transmembrane region" description="Helical" evidence="5">
    <location>
        <begin position="36"/>
        <end position="57"/>
    </location>
</feature>
<evidence type="ECO:0000256" key="4">
    <source>
        <dbReference type="ARBA" id="ARBA00023136"/>
    </source>
</evidence>
<evidence type="ECO:0000256" key="1">
    <source>
        <dbReference type="ARBA" id="ARBA00004141"/>
    </source>
</evidence>
<dbReference type="AlphaFoldDB" id="A0A0R2PMN6"/>
<dbReference type="Pfam" id="PF02674">
    <property type="entry name" value="Colicin_V"/>
    <property type="match status" value="1"/>
</dbReference>
<accession>A0A0R2PMN6</accession>
<keyword evidence="4 5" id="KW-0472">Membrane</keyword>
<protein>
    <recommendedName>
        <fullName evidence="8">Colicin V production protein</fullName>
    </recommendedName>
</protein>
<evidence type="ECO:0000256" key="5">
    <source>
        <dbReference type="SAM" id="Phobius"/>
    </source>
</evidence>
<comment type="caution">
    <text evidence="6">The sequence shown here is derived from an EMBL/GenBank/DDBJ whole genome shotgun (WGS) entry which is preliminary data.</text>
</comment>
<dbReference type="EMBL" id="LIAV01000225">
    <property type="protein sequence ID" value="KRO39300.1"/>
    <property type="molecule type" value="Genomic_DNA"/>
</dbReference>
<sequence>MDSLNFAHFDLLLMGIIVLSGTVALFRGFIQEALSLVLWVFAFLASMFLAEYLGPYISEYIVNPELRRMISLLAVFVIIIFTGGFAIKMLRSLIHWSGMGGLDRVLGALFGCVRGLILIVIIYLILPSDIKQSAFISESKSAPMLDQFSPEIEIFFKDMISNTNSVMLDSNITPTNKS</sequence>
<dbReference type="InterPro" id="IPR052719">
    <property type="entry name" value="CvpA-like"/>
</dbReference>
<feature type="transmembrane region" description="Helical" evidence="5">
    <location>
        <begin position="107"/>
        <end position="126"/>
    </location>
</feature>
<keyword evidence="2 5" id="KW-0812">Transmembrane</keyword>
<name>A0A0R2PMN6_9GAMM</name>